<evidence type="ECO:0000313" key="2">
    <source>
        <dbReference type="Proteomes" id="UP000759131"/>
    </source>
</evidence>
<protein>
    <submittedName>
        <fullName evidence="1">Uncharacterized protein</fullName>
    </submittedName>
</protein>
<dbReference type="Proteomes" id="UP000759131">
    <property type="component" value="Unassembled WGS sequence"/>
</dbReference>
<accession>A0A7R9M2U8</accession>
<organism evidence="1">
    <name type="scientific">Medioppia subpectinata</name>
    <dbReference type="NCBI Taxonomy" id="1979941"/>
    <lineage>
        <taxon>Eukaryota</taxon>
        <taxon>Metazoa</taxon>
        <taxon>Ecdysozoa</taxon>
        <taxon>Arthropoda</taxon>
        <taxon>Chelicerata</taxon>
        <taxon>Arachnida</taxon>
        <taxon>Acari</taxon>
        <taxon>Acariformes</taxon>
        <taxon>Sarcoptiformes</taxon>
        <taxon>Oribatida</taxon>
        <taxon>Brachypylina</taxon>
        <taxon>Oppioidea</taxon>
        <taxon>Oppiidae</taxon>
        <taxon>Medioppia</taxon>
    </lineage>
</organism>
<sequence length="69" mass="8187">MYCPLLISKPQHIRLANELSKRIRRMSWTRFHPKDRLNCCVLSVTGVLTRILIYNNTSDVIRERNLFNA</sequence>
<name>A0A7R9M2U8_9ACAR</name>
<dbReference type="AlphaFoldDB" id="A0A7R9M2U8"/>
<dbReference type="EMBL" id="CAJPIZ010057218">
    <property type="protein sequence ID" value="CAG2123380.1"/>
    <property type="molecule type" value="Genomic_DNA"/>
</dbReference>
<dbReference type="EMBL" id="OC911793">
    <property type="protein sequence ID" value="CAD7651372.1"/>
    <property type="molecule type" value="Genomic_DNA"/>
</dbReference>
<gene>
    <name evidence="1" type="ORF">OSB1V03_LOCUS23325</name>
</gene>
<evidence type="ECO:0000313" key="1">
    <source>
        <dbReference type="EMBL" id="CAD7651372.1"/>
    </source>
</evidence>
<keyword evidence="2" id="KW-1185">Reference proteome</keyword>
<proteinExistence type="predicted"/>
<reference evidence="1" key="1">
    <citation type="submission" date="2020-11" db="EMBL/GenBank/DDBJ databases">
        <authorList>
            <person name="Tran Van P."/>
        </authorList>
    </citation>
    <scope>NUCLEOTIDE SEQUENCE</scope>
</reference>